<protein>
    <submittedName>
        <fullName evidence="1">Uncharacterized protein</fullName>
    </submittedName>
</protein>
<proteinExistence type="predicted"/>
<keyword evidence="2" id="KW-1185">Reference proteome</keyword>
<evidence type="ECO:0000313" key="2">
    <source>
        <dbReference type="Proteomes" id="UP001148838"/>
    </source>
</evidence>
<gene>
    <name evidence="1" type="ORF">ANN_08100</name>
</gene>
<dbReference type="EMBL" id="JAJSOF020000017">
    <property type="protein sequence ID" value="KAJ4439969.1"/>
    <property type="molecule type" value="Genomic_DNA"/>
</dbReference>
<reference evidence="1 2" key="1">
    <citation type="journal article" date="2022" name="Allergy">
        <title>Genome assembly and annotation of Periplaneta americana reveal a comprehensive cockroach allergen profile.</title>
        <authorList>
            <person name="Wang L."/>
            <person name="Xiong Q."/>
            <person name="Saelim N."/>
            <person name="Wang L."/>
            <person name="Nong W."/>
            <person name="Wan A.T."/>
            <person name="Shi M."/>
            <person name="Liu X."/>
            <person name="Cao Q."/>
            <person name="Hui J.H.L."/>
            <person name="Sookrung N."/>
            <person name="Leung T.F."/>
            <person name="Tungtrongchitr A."/>
            <person name="Tsui S.K.W."/>
        </authorList>
    </citation>
    <scope>NUCLEOTIDE SEQUENCE [LARGE SCALE GENOMIC DNA]</scope>
    <source>
        <strain evidence="1">PWHHKU_190912</strain>
    </source>
</reference>
<organism evidence="1 2">
    <name type="scientific">Periplaneta americana</name>
    <name type="common">American cockroach</name>
    <name type="synonym">Blatta americana</name>
    <dbReference type="NCBI Taxonomy" id="6978"/>
    <lineage>
        <taxon>Eukaryota</taxon>
        <taxon>Metazoa</taxon>
        <taxon>Ecdysozoa</taxon>
        <taxon>Arthropoda</taxon>
        <taxon>Hexapoda</taxon>
        <taxon>Insecta</taxon>
        <taxon>Pterygota</taxon>
        <taxon>Neoptera</taxon>
        <taxon>Polyneoptera</taxon>
        <taxon>Dictyoptera</taxon>
        <taxon>Blattodea</taxon>
        <taxon>Blattoidea</taxon>
        <taxon>Blattidae</taxon>
        <taxon>Blattinae</taxon>
        <taxon>Periplaneta</taxon>
    </lineage>
</organism>
<dbReference type="Proteomes" id="UP001148838">
    <property type="component" value="Unassembled WGS sequence"/>
</dbReference>
<comment type="caution">
    <text evidence="1">The sequence shown here is derived from an EMBL/GenBank/DDBJ whole genome shotgun (WGS) entry which is preliminary data.</text>
</comment>
<name>A0ABQ8T1N3_PERAM</name>
<evidence type="ECO:0000313" key="1">
    <source>
        <dbReference type="EMBL" id="KAJ4439969.1"/>
    </source>
</evidence>
<accession>A0ABQ8T1N3</accession>
<sequence>MAGLCEGGNEAPGSLKAINPRRVYCELAGRDRILKTAIRPLILLREGGSAEAAAVTFNFQLLSQCENAGIANYKNNKIPTIISHNYGPGTNYGPRYNHSKNTVQVT</sequence>